<keyword evidence="4" id="KW-1185">Reference proteome</keyword>
<comment type="caution">
    <text evidence="3">The sequence shown here is derived from an EMBL/GenBank/DDBJ whole genome shotgun (WGS) entry which is preliminary data.</text>
</comment>
<dbReference type="STRING" id="416450.A0A1V6PS75"/>
<proteinExistence type="predicted"/>
<protein>
    <recommendedName>
        <fullName evidence="2">Subtelomeric hrmA-associated cluster protein AFUB-079030/YDR124W-like helical bundle domain-containing protein</fullName>
    </recommendedName>
</protein>
<dbReference type="Pfam" id="PF11001">
    <property type="entry name" value="AFUB_07903_YDR124W_hel"/>
    <property type="match status" value="1"/>
</dbReference>
<feature type="region of interest" description="Disordered" evidence="1">
    <location>
        <begin position="358"/>
        <end position="390"/>
    </location>
</feature>
<feature type="compositionally biased region" description="Polar residues" evidence="1">
    <location>
        <begin position="145"/>
        <end position="157"/>
    </location>
</feature>
<feature type="compositionally biased region" description="Polar residues" evidence="1">
    <location>
        <begin position="165"/>
        <end position="181"/>
    </location>
</feature>
<evidence type="ECO:0000313" key="3">
    <source>
        <dbReference type="EMBL" id="OQD79356.1"/>
    </source>
</evidence>
<accession>A0A1V6PS75</accession>
<dbReference type="PANTHER" id="PTHR36102">
    <property type="entry name" value="CHROMOSOME 10, WHOLE GENOME SHOTGUN SEQUENCE"/>
    <property type="match status" value="1"/>
</dbReference>
<gene>
    <name evidence="3" type="ORF">PENANT_c053G01412</name>
</gene>
<feature type="compositionally biased region" description="Low complexity" evidence="1">
    <location>
        <begin position="362"/>
        <end position="376"/>
    </location>
</feature>
<evidence type="ECO:0000256" key="1">
    <source>
        <dbReference type="SAM" id="MobiDB-lite"/>
    </source>
</evidence>
<dbReference type="EMBL" id="MDYN01000053">
    <property type="protein sequence ID" value="OQD79356.1"/>
    <property type="molecule type" value="Genomic_DNA"/>
</dbReference>
<feature type="region of interest" description="Disordered" evidence="1">
    <location>
        <begin position="104"/>
        <end position="183"/>
    </location>
</feature>
<name>A0A1V6PS75_9EURO</name>
<dbReference type="InterPro" id="IPR021264">
    <property type="entry name" value="AFUB_079030/YDR124W-like"/>
</dbReference>
<sequence length="538" mass="60903">MVLTLPHTYHMPPSSLENQGTAIECKLLGTTPRICGSWYGADLEQTEAMSRQPRDELTYPHFALIYIDSNGNLGQRSSESIAERRERIFTPRVRDEFLRAVASSRESQAVQGQLPPATPANQATDYNGHSTPPQRQIANPKEMNIDQSMQSMPQTGPSPHIQPVQPETWSTPESWPQWQSSRPRKRNFGGQNLNLISHQKVSISVKDRDLLRHYYEKIFQNLQQTNCRVLAKAYVKLVEPRKQVNYPYNGRKIIAGRTQQLSPEATKPPWWPSGVSHREPDHLPKVERIRLLVHILCELHESHGVTTARLKECDQPIRRQILPVDRLEILDEAYRVREEEENFQTGVKDGEEPVWISRANLPDTTGDTSSGQSSPTEPEYTQTTAKSECSDEALAVDTSKLLIPFDDPRSNTSPYHTTPTHYNPPMHISPHMQYMPIEQPTRGSTSPLELKRKREETVGTNLVDRTRQMGHTPYQYTGNVSTQVFPMGIYEDPLAMSGVGASIPPSVPISQSVPITQSAAGPSTEQMMLYGYPYYFDQ</sequence>
<evidence type="ECO:0000313" key="4">
    <source>
        <dbReference type="Proteomes" id="UP000191672"/>
    </source>
</evidence>
<reference evidence="4" key="1">
    <citation type="journal article" date="2017" name="Nat. Microbiol.">
        <title>Global analysis of biosynthetic gene clusters reveals vast potential of secondary metabolite production in Penicillium species.</title>
        <authorList>
            <person name="Nielsen J.C."/>
            <person name="Grijseels S."/>
            <person name="Prigent S."/>
            <person name="Ji B."/>
            <person name="Dainat J."/>
            <person name="Nielsen K.F."/>
            <person name="Frisvad J.C."/>
            <person name="Workman M."/>
            <person name="Nielsen J."/>
        </authorList>
    </citation>
    <scope>NUCLEOTIDE SEQUENCE [LARGE SCALE GENOMIC DNA]</scope>
    <source>
        <strain evidence="4">IBT 31811</strain>
    </source>
</reference>
<feature type="domain" description="Subtelomeric hrmA-associated cluster protein AFUB-079030/YDR124W-like helical bundle" evidence="2">
    <location>
        <begin position="205"/>
        <end position="338"/>
    </location>
</feature>
<evidence type="ECO:0000259" key="2">
    <source>
        <dbReference type="Pfam" id="PF11001"/>
    </source>
</evidence>
<feature type="compositionally biased region" description="Polar residues" evidence="1">
    <location>
        <begin position="119"/>
        <end position="137"/>
    </location>
</feature>
<dbReference type="InterPro" id="IPR047092">
    <property type="entry name" value="AFUB_07903/YDR124W-like_hel"/>
</dbReference>
<dbReference type="AlphaFoldDB" id="A0A1V6PS75"/>
<organism evidence="3 4">
    <name type="scientific">Penicillium antarcticum</name>
    <dbReference type="NCBI Taxonomy" id="416450"/>
    <lineage>
        <taxon>Eukaryota</taxon>
        <taxon>Fungi</taxon>
        <taxon>Dikarya</taxon>
        <taxon>Ascomycota</taxon>
        <taxon>Pezizomycotina</taxon>
        <taxon>Eurotiomycetes</taxon>
        <taxon>Eurotiomycetidae</taxon>
        <taxon>Eurotiales</taxon>
        <taxon>Aspergillaceae</taxon>
        <taxon>Penicillium</taxon>
    </lineage>
</organism>
<dbReference type="PANTHER" id="PTHR36102:SF1">
    <property type="entry name" value="YDR124W-LIKE HELICAL BUNDLE DOMAIN-CONTAINING PROTEIN"/>
    <property type="match status" value="1"/>
</dbReference>
<dbReference type="Proteomes" id="UP000191672">
    <property type="component" value="Unassembled WGS sequence"/>
</dbReference>